<keyword evidence="3" id="KW-1185">Reference proteome</keyword>
<sequence>MYQEADEMSSSAVVNVSAGVTRGSGTFTLGPRTLKGLQPRGEGWITDTHGQLAVRSTFDGIIIIDSITTMSPALADDFVEPVGVPYPPTAFPSSQQPTPTHKASSLRSDGP</sequence>
<dbReference type="Proteomes" id="UP000314294">
    <property type="component" value="Unassembled WGS sequence"/>
</dbReference>
<feature type="compositionally biased region" description="Polar residues" evidence="1">
    <location>
        <begin position="91"/>
        <end position="111"/>
    </location>
</feature>
<evidence type="ECO:0000256" key="1">
    <source>
        <dbReference type="SAM" id="MobiDB-lite"/>
    </source>
</evidence>
<feature type="region of interest" description="Disordered" evidence="1">
    <location>
        <begin position="85"/>
        <end position="111"/>
    </location>
</feature>
<organism evidence="2 3">
    <name type="scientific">Liparis tanakae</name>
    <name type="common">Tanaka's snailfish</name>
    <dbReference type="NCBI Taxonomy" id="230148"/>
    <lineage>
        <taxon>Eukaryota</taxon>
        <taxon>Metazoa</taxon>
        <taxon>Chordata</taxon>
        <taxon>Craniata</taxon>
        <taxon>Vertebrata</taxon>
        <taxon>Euteleostomi</taxon>
        <taxon>Actinopterygii</taxon>
        <taxon>Neopterygii</taxon>
        <taxon>Teleostei</taxon>
        <taxon>Neoteleostei</taxon>
        <taxon>Acanthomorphata</taxon>
        <taxon>Eupercaria</taxon>
        <taxon>Perciformes</taxon>
        <taxon>Cottioidei</taxon>
        <taxon>Cottales</taxon>
        <taxon>Liparidae</taxon>
        <taxon>Liparis</taxon>
    </lineage>
</organism>
<accession>A0A4Z2HEV6</accession>
<evidence type="ECO:0000313" key="3">
    <source>
        <dbReference type="Proteomes" id="UP000314294"/>
    </source>
</evidence>
<protein>
    <submittedName>
        <fullName evidence="2">Uncharacterized protein</fullName>
    </submittedName>
</protein>
<name>A0A4Z2HEV6_9TELE</name>
<gene>
    <name evidence="2" type="ORF">EYF80_025708</name>
</gene>
<proteinExistence type="predicted"/>
<evidence type="ECO:0000313" key="2">
    <source>
        <dbReference type="EMBL" id="TNN64090.1"/>
    </source>
</evidence>
<dbReference type="EMBL" id="SRLO01000259">
    <property type="protein sequence ID" value="TNN64090.1"/>
    <property type="molecule type" value="Genomic_DNA"/>
</dbReference>
<reference evidence="2 3" key="1">
    <citation type="submission" date="2019-03" db="EMBL/GenBank/DDBJ databases">
        <title>First draft genome of Liparis tanakae, snailfish: a comprehensive survey of snailfish specific genes.</title>
        <authorList>
            <person name="Kim W."/>
            <person name="Song I."/>
            <person name="Jeong J.-H."/>
            <person name="Kim D."/>
            <person name="Kim S."/>
            <person name="Ryu S."/>
            <person name="Song J.Y."/>
            <person name="Lee S.K."/>
        </authorList>
    </citation>
    <scope>NUCLEOTIDE SEQUENCE [LARGE SCALE GENOMIC DNA]</scope>
    <source>
        <tissue evidence="2">Muscle</tissue>
    </source>
</reference>
<dbReference type="AlphaFoldDB" id="A0A4Z2HEV6"/>
<comment type="caution">
    <text evidence="2">The sequence shown here is derived from an EMBL/GenBank/DDBJ whole genome shotgun (WGS) entry which is preliminary data.</text>
</comment>